<evidence type="ECO:0000256" key="1">
    <source>
        <dbReference type="ARBA" id="ARBA00004442"/>
    </source>
</evidence>
<keyword evidence="4" id="KW-0998">Cell outer membrane</keyword>
<dbReference type="KEGG" id="vgo:GJW-30_1_03026"/>
<dbReference type="AlphaFoldDB" id="A0A0S3PX35"/>
<keyword evidence="2 6" id="KW-0732">Signal</keyword>
<feature type="chain" id="PRO_5006615917" evidence="6">
    <location>
        <begin position="21"/>
        <end position="215"/>
    </location>
</feature>
<dbReference type="SUPFAM" id="SSF56925">
    <property type="entry name" value="OMPA-like"/>
    <property type="match status" value="1"/>
</dbReference>
<dbReference type="RefSeq" id="WP_096356719.1">
    <property type="nucleotide sequence ID" value="NZ_AP014946.1"/>
</dbReference>
<dbReference type="GO" id="GO:0009279">
    <property type="term" value="C:cell outer membrane"/>
    <property type="evidence" value="ECO:0007669"/>
    <property type="project" value="UniProtKB-SubCell"/>
</dbReference>
<dbReference type="PANTHER" id="PTHR34001:SF3">
    <property type="entry name" value="BLL7405 PROTEIN"/>
    <property type="match status" value="1"/>
</dbReference>
<evidence type="ECO:0000256" key="5">
    <source>
        <dbReference type="ARBA" id="ARBA00038306"/>
    </source>
</evidence>
<organism evidence="8 9">
    <name type="scientific">Variibacter gotjawalensis</name>
    <dbReference type="NCBI Taxonomy" id="1333996"/>
    <lineage>
        <taxon>Bacteria</taxon>
        <taxon>Pseudomonadati</taxon>
        <taxon>Pseudomonadota</taxon>
        <taxon>Alphaproteobacteria</taxon>
        <taxon>Hyphomicrobiales</taxon>
        <taxon>Nitrobacteraceae</taxon>
        <taxon>Variibacter</taxon>
    </lineage>
</organism>
<keyword evidence="3" id="KW-0472">Membrane</keyword>
<evidence type="ECO:0000259" key="7">
    <source>
        <dbReference type="Pfam" id="PF13505"/>
    </source>
</evidence>
<evidence type="ECO:0000256" key="3">
    <source>
        <dbReference type="ARBA" id="ARBA00023136"/>
    </source>
</evidence>
<evidence type="ECO:0000256" key="6">
    <source>
        <dbReference type="SAM" id="SignalP"/>
    </source>
</evidence>
<keyword evidence="9" id="KW-1185">Reference proteome</keyword>
<evidence type="ECO:0000313" key="9">
    <source>
        <dbReference type="Proteomes" id="UP000236884"/>
    </source>
</evidence>
<dbReference type="EMBL" id="AP014946">
    <property type="protein sequence ID" value="BAT60482.1"/>
    <property type="molecule type" value="Genomic_DNA"/>
</dbReference>
<dbReference type="Proteomes" id="UP000236884">
    <property type="component" value="Chromosome"/>
</dbReference>
<comment type="subcellular location">
    <subcellularLocation>
        <location evidence="1">Cell outer membrane</location>
    </subcellularLocation>
</comment>
<evidence type="ECO:0000256" key="4">
    <source>
        <dbReference type="ARBA" id="ARBA00023237"/>
    </source>
</evidence>
<name>A0A0S3PX35_9BRAD</name>
<gene>
    <name evidence="8" type="ORF">GJW-30_1_03026</name>
</gene>
<feature type="signal peptide" evidence="6">
    <location>
        <begin position="1"/>
        <end position="20"/>
    </location>
</feature>
<protein>
    <submittedName>
        <fullName evidence="8">OmpA-like transmembrane domain protein</fullName>
    </submittedName>
</protein>
<dbReference type="InterPro" id="IPR027385">
    <property type="entry name" value="Beta-barrel_OMP"/>
</dbReference>
<comment type="similarity">
    <text evidence="5">Belongs to the Omp25/RopB family.</text>
</comment>
<keyword evidence="8" id="KW-0812">Transmembrane</keyword>
<feature type="domain" description="Outer membrane protein beta-barrel" evidence="7">
    <location>
        <begin position="11"/>
        <end position="206"/>
    </location>
</feature>
<evidence type="ECO:0000313" key="8">
    <source>
        <dbReference type="EMBL" id="BAT60482.1"/>
    </source>
</evidence>
<dbReference type="InterPro" id="IPR051692">
    <property type="entry name" value="OMP-like"/>
</dbReference>
<evidence type="ECO:0000256" key="2">
    <source>
        <dbReference type="ARBA" id="ARBA00022729"/>
    </source>
</evidence>
<sequence length="215" mass="23481">MKKFLAAAFFATTALTSAHAADLGRPVYKAAPMVEPYMTWNGFYIGANAGYSWGRDRVAGTRSDIDGFSGGGQIGYNWQWSPNWVFGVEADLQGANIESSFAGINTNVHMWGTVRGRLGYAWNNVLLYGTGGFAYGRNELTLGALSQTRTHTGYTFGGGMEYAFAPNWSAKIEYLYVDLGRETYDAFATTARSDFHTVRAGINYRFGGAPIVASY</sequence>
<dbReference type="PANTHER" id="PTHR34001">
    <property type="entry name" value="BLL7405 PROTEIN"/>
    <property type="match status" value="1"/>
</dbReference>
<dbReference type="OrthoDB" id="9815357at2"/>
<reference evidence="8 9" key="1">
    <citation type="submission" date="2015-08" db="EMBL/GenBank/DDBJ databases">
        <title>Investigation of the bacterial diversity of lava forest soil.</title>
        <authorList>
            <person name="Lee J.S."/>
        </authorList>
    </citation>
    <scope>NUCLEOTIDE SEQUENCE [LARGE SCALE GENOMIC DNA]</scope>
    <source>
        <strain evidence="8 9">GJW-30</strain>
    </source>
</reference>
<dbReference type="InterPro" id="IPR011250">
    <property type="entry name" value="OMP/PagP_B-barrel"/>
</dbReference>
<dbReference type="Pfam" id="PF13505">
    <property type="entry name" value="OMP_b-brl"/>
    <property type="match status" value="1"/>
</dbReference>
<dbReference type="Gene3D" id="2.40.160.20">
    <property type="match status" value="1"/>
</dbReference>
<proteinExistence type="inferred from homology"/>
<accession>A0A0S3PX35</accession>